<dbReference type="RefSeq" id="WP_079207387.1">
    <property type="nucleotide sequence ID" value="NZ_CP011859.1"/>
</dbReference>
<evidence type="ECO:0000313" key="9">
    <source>
        <dbReference type="Proteomes" id="UP000189883"/>
    </source>
</evidence>
<dbReference type="PANTHER" id="PTHR33992">
    <property type="entry name" value="RIBONUCLEASE P PROTEIN COMPONENT"/>
    <property type="match status" value="1"/>
</dbReference>
<dbReference type="InterPro" id="IPR020539">
    <property type="entry name" value="RNase_P_CS"/>
</dbReference>
<dbReference type="GO" id="GO:0004526">
    <property type="term" value="F:ribonuclease P activity"/>
    <property type="evidence" value="ECO:0007669"/>
    <property type="project" value="UniProtKB-UniRule"/>
</dbReference>
<dbReference type="AlphaFoldDB" id="A0A1S7DSR6"/>
<keyword evidence="6 7" id="KW-0694">RNA-binding</keyword>
<dbReference type="GO" id="GO:0030677">
    <property type="term" value="C:ribonuclease P complex"/>
    <property type="evidence" value="ECO:0007669"/>
    <property type="project" value="TreeGrafter"/>
</dbReference>
<name>A0A1S7DSR6_RIEAN</name>
<evidence type="ECO:0000256" key="1">
    <source>
        <dbReference type="ARBA" id="ARBA00002663"/>
    </source>
</evidence>
<dbReference type="Pfam" id="PF00825">
    <property type="entry name" value="Ribonuclease_P"/>
    <property type="match status" value="1"/>
</dbReference>
<sequence>MSYTYPKSERLKSKKDITSLFEKGKWQTCGNIRLIFTEAEASKIGVSVSKRYFKKATDRNRVKRLLRECYRLNKELFHQKFGATPHAMIFWVSAEMPKKYQLVEEDFIKLCKK</sequence>
<dbReference type="InterPro" id="IPR020568">
    <property type="entry name" value="Ribosomal_Su5_D2-typ_SF"/>
</dbReference>
<dbReference type="GO" id="GO:0001682">
    <property type="term" value="P:tRNA 5'-leader removal"/>
    <property type="evidence" value="ECO:0007669"/>
    <property type="project" value="UniProtKB-UniRule"/>
</dbReference>
<dbReference type="EC" id="3.1.26.5" evidence="7"/>
<proteinExistence type="inferred from homology"/>
<dbReference type="PROSITE" id="PS00648">
    <property type="entry name" value="RIBONUCLEASE_P"/>
    <property type="match status" value="1"/>
</dbReference>
<keyword evidence="3 7" id="KW-0540">Nuclease</keyword>
<dbReference type="GO" id="GO:0000049">
    <property type="term" value="F:tRNA binding"/>
    <property type="evidence" value="ECO:0007669"/>
    <property type="project" value="UniProtKB-UniRule"/>
</dbReference>
<dbReference type="InterPro" id="IPR014721">
    <property type="entry name" value="Ribsml_uS5_D2-typ_fold_subgr"/>
</dbReference>
<dbReference type="InterPro" id="IPR000100">
    <property type="entry name" value="RNase_P"/>
</dbReference>
<evidence type="ECO:0000256" key="7">
    <source>
        <dbReference type="HAMAP-Rule" id="MF_00227"/>
    </source>
</evidence>
<comment type="subunit">
    <text evidence="7">Consists of a catalytic RNA component (M1 or rnpB) and a protein subunit.</text>
</comment>
<reference evidence="8 9" key="1">
    <citation type="submission" date="2015-06" db="EMBL/GenBank/DDBJ databases">
        <title>R. anatipestifer strain HXb2 is the most virulent strain so far, and the genome sequence would help us uncover the pathogenesis.</title>
        <authorList>
            <person name="Hu Q."/>
            <person name="Qi J."/>
            <person name="Bo H."/>
            <person name="Liu G."/>
            <person name="Tao M."/>
            <person name="Ding Y."/>
            <person name="Xue Y."/>
        </authorList>
    </citation>
    <scope>NUCLEOTIDE SEQUENCE [LARGE SCALE GENOMIC DNA]</scope>
    <source>
        <strain evidence="8 9">HXb2</strain>
    </source>
</reference>
<dbReference type="EMBL" id="CP011859">
    <property type="protein sequence ID" value="AQY22162.1"/>
    <property type="molecule type" value="Genomic_DNA"/>
</dbReference>
<evidence type="ECO:0000256" key="6">
    <source>
        <dbReference type="ARBA" id="ARBA00022884"/>
    </source>
</evidence>
<evidence type="ECO:0000256" key="4">
    <source>
        <dbReference type="ARBA" id="ARBA00022759"/>
    </source>
</evidence>
<dbReference type="PANTHER" id="PTHR33992:SF1">
    <property type="entry name" value="RIBONUCLEASE P PROTEIN COMPONENT"/>
    <property type="match status" value="1"/>
</dbReference>
<dbReference type="HAMAP" id="MF_00227">
    <property type="entry name" value="RNase_P"/>
    <property type="match status" value="1"/>
</dbReference>
<gene>
    <name evidence="7" type="primary">rnpA</name>
    <name evidence="8" type="ORF">AB406_1214</name>
</gene>
<evidence type="ECO:0000256" key="5">
    <source>
        <dbReference type="ARBA" id="ARBA00022801"/>
    </source>
</evidence>
<comment type="similarity">
    <text evidence="7">Belongs to the RnpA family.</text>
</comment>
<dbReference type="NCBIfam" id="TIGR00188">
    <property type="entry name" value="rnpA"/>
    <property type="match status" value="1"/>
</dbReference>
<dbReference type="Gene3D" id="3.30.230.10">
    <property type="match status" value="1"/>
</dbReference>
<evidence type="ECO:0000313" key="8">
    <source>
        <dbReference type="EMBL" id="AQY22162.1"/>
    </source>
</evidence>
<protein>
    <recommendedName>
        <fullName evidence="7">Ribonuclease P protein component</fullName>
        <shortName evidence="7">RNase P protein</shortName>
        <shortName evidence="7">RNaseP protein</shortName>
        <ecNumber evidence="7">3.1.26.5</ecNumber>
    </recommendedName>
    <alternativeName>
        <fullName evidence="7">Protein C5</fullName>
    </alternativeName>
</protein>
<keyword evidence="5 7" id="KW-0378">Hydrolase</keyword>
<keyword evidence="2 7" id="KW-0819">tRNA processing</keyword>
<comment type="function">
    <text evidence="1 7">RNaseP catalyzes the removal of the 5'-leader sequence from pre-tRNA to produce the mature 5'-terminus. It can also cleave other RNA substrates such as 4.5S RNA. The protein component plays an auxiliary but essential role in vivo by binding to the 5'-leader sequence and broadening the substrate specificity of the ribozyme.</text>
</comment>
<comment type="catalytic activity">
    <reaction evidence="7">
        <text>Endonucleolytic cleavage of RNA, removing 5'-extranucleotides from tRNA precursor.</text>
        <dbReference type="EC" id="3.1.26.5"/>
    </reaction>
</comment>
<dbReference type="SUPFAM" id="SSF54211">
    <property type="entry name" value="Ribosomal protein S5 domain 2-like"/>
    <property type="match status" value="1"/>
</dbReference>
<evidence type="ECO:0000256" key="3">
    <source>
        <dbReference type="ARBA" id="ARBA00022722"/>
    </source>
</evidence>
<keyword evidence="4 7" id="KW-0255">Endonuclease</keyword>
<dbReference type="GO" id="GO:0042781">
    <property type="term" value="F:3'-tRNA processing endoribonuclease activity"/>
    <property type="evidence" value="ECO:0007669"/>
    <property type="project" value="TreeGrafter"/>
</dbReference>
<dbReference type="Proteomes" id="UP000189883">
    <property type="component" value="Chromosome"/>
</dbReference>
<evidence type="ECO:0000256" key="2">
    <source>
        <dbReference type="ARBA" id="ARBA00022694"/>
    </source>
</evidence>
<organism evidence="8 9">
    <name type="scientific">Riemerella anatipestifer</name>
    <name type="common">Moraxella anatipestifer</name>
    <dbReference type="NCBI Taxonomy" id="34085"/>
    <lineage>
        <taxon>Bacteria</taxon>
        <taxon>Pseudomonadati</taxon>
        <taxon>Bacteroidota</taxon>
        <taxon>Flavobacteriia</taxon>
        <taxon>Flavobacteriales</taxon>
        <taxon>Weeksellaceae</taxon>
        <taxon>Riemerella</taxon>
    </lineage>
</organism>
<accession>A0A1S7DSR6</accession>